<dbReference type="AlphaFoldDB" id="A0A2W5NH36"/>
<protein>
    <submittedName>
        <fullName evidence="2">Endonuclease</fullName>
    </submittedName>
</protein>
<dbReference type="Pfam" id="PF03372">
    <property type="entry name" value="Exo_endo_phos"/>
    <property type="match status" value="1"/>
</dbReference>
<dbReference type="EMBL" id="QFPX01000020">
    <property type="protein sequence ID" value="PZQ52826.1"/>
    <property type="molecule type" value="Genomic_DNA"/>
</dbReference>
<dbReference type="InterPro" id="IPR005135">
    <property type="entry name" value="Endo/exonuclease/phosphatase"/>
</dbReference>
<dbReference type="GO" id="GO:0016020">
    <property type="term" value="C:membrane"/>
    <property type="evidence" value="ECO:0007669"/>
    <property type="project" value="GOC"/>
</dbReference>
<dbReference type="InterPro" id="IPR051916">
    <property type="entry name" value="GPI-anchor_lipid_remodeler"/>
</dbReference>
<name>A0A2W5NH36_9SPHN</name>
<keyword evidence="2" id="KW-0378">Hydrolase</keyword>
<dbReference type="PANTHER" id="PTHR14859:SF15">
    <property type="entry name" value="ENDONUCLEASE_EXONUCLEASE_PHOSPHATASE DOMAIN-CONTAINING PROTEIN"/>
    <property type="match status" value="1"/>
</dbReference>
<dbReference type="SUPFAM" id="SSF56219">
    <property type="entry name" value="DNase I-like"/>
    <property type="match status" value="1"/>
</dbReference>
<keyword evidence="2" id="KW-0255">Endonuclease</keyword>
<reference evidence="2 3" key="1">
    <citation type="submission" date="2017-08" db="EMBL/GenBank/DDBJ databases">
        <title>Infants hospitalized years apart are colonized by the same room-sourced microbial strains.</title>
        <authorList>
            <person name="Brooks B."/>
            <person name="Olm M.R."/>
            <person name="Firek B.A."/>
            <person name="Baker R."/>
            <person name="Thomas B.C."/>
            <person name="Morowitz M.J."/>
            <person name="Banfield J.F."/>
        </authorList>
    </citation>
    <scope>NUCLEOTIDE SEQUENCE [LARGE SCALE GENOMIC DNA]</scope>
    <source>
        <strain evidence="2">S2_005_002_R2_33</strain>
    </source>
</reference>
<dbReference type="Gene3D" id="3.60.10.10">
    <property type="entry name" value="Endonuclease/exonuclease/phosphatase"/>
    <property type="match status" value="1"/>
</dbReference>
<accession>A0A2W5NH36</accession>
<keyword evidence="2" id="KW-0540">Nuclease</keyword>
<evidence type="ECO:0000313" key="3">
    <source>
        <dbReference type="Proteomes" id="UP000249082"/>
    </source>
</evidence>
<evidence type="ECO:0000313" key="2">
    <source>
        <dbReference type="EMBL" id="PZQ52826.1"/>
    </source>
</evidence>
<organism evidence="2 3">
    <name type="scientific">Novosphingobium pentaromativorans</name>
    <dbReference type="NCBI Taxonomy" id="205844"/>
    <lineage>
        <taxon>Bacteria</taxon>
        <taxon>Pseudomonadati</taxon>
        <taxon>Pseudomonadota</taxon>
        <taxon>Alphaproteobacteria</taxon>
        <taxon>Sphingomonadales</taxon>
        <taxon>Sphingomonadaceae</taxon>
        <taxon>Novosphingobium</taxon>
    </lineage>
</organism>
<dbReference type="Proteomes" id="UP000249082">
    <property type="component" value="Unassembled WGS sequence"/>
</dbReference>
<evidence type="ECO:0000259" key="1">
    <source>
        <dbReference type="Pfam" id="PF03372"/>
    </source>
</evidence>
<gene>
    <name evidence="2" type="ORF">DI555_19145</name>
</gene>
<dbReference type="InterPro" id="IPR036691">
    <property type="entry name" value="Endo/exonu/phosph_ase_sf"/>
</dbReference>
<feature type="domain" description="Endonuclease/exonuclease/phosphatase" evidence="1">
    <location>
        <begin position="6"/>
        <end position="222"/>
    </location>
</feature>
<comment type="caution">
    <text evidence="2">The sequence shown here is derived from an EMBL/GenBank/DDBJ whole genome shotgun (WGS) entry which is preliminary data.</text>
</comment>
<sequence length="234" mass="26123">MQIKFASYNIHKAVGLDRRRDPERILTVLREIDADVVALQEVDRRFGRRMSALPLDAIHTTTDYVPVPLSMKPDSLGWHGNAILVRKGIELLQAEAVPLPVLEPRGAIRADLSRDGQRFRVVGMHLDLSGLRRRLQVRSVLAHVHECEAAVPTVMMGDLNEWSAGGGCFREFHAPWQVLAPGRSFPSRRPLARLDRIIVSEEWAVLGTNVHHSPLAAIGSDHLPVFASLELPKK</sequence>
<dbReference type="PANTHER" id="PTHR14859">
    <property type="entry name" value="CALCOFLUOR WHITE HYPERSENSITIVE PROTEIN PRECURSOR"/>
    <property type="match status" value="1"/>
</dbReference>
<proteinExistence type="predicted"/>
<dbReference type="GO" id="GO:0004519">
    <property type="term" value="F:endonuclease activity"/>
    <property type="evidence" value="ECO:0007669"/>
    <property type="project" value="UniProtKB-KW"/>
</dbReference>
<dbReference type="GO" id="GO:0006506">
    <property type="term" value="P:GPI anchor biosynthetic process"/>
    <property type="evidence" value="ECO:0007669"/>
    <property type="project" value="TreeGrafter"/>
</dbReference>